<keyword evidence="2" id="KW-1185">Reference proteome</keyword>
<dbReference type="EMBL" id="SJSN01000002">
    <property type="protein sequence ID" value="TCD12093.1"/>
    <property type="molecule type" value="Genomic_DNA"/>
</dbReference>
<comment type="caution">
    <text evidence="1">The sequence shown here is derived from an EMBL/GenBank/DDBJ whole genome shotgun (WGS) entry which is preliminary data.</text>
</comment>
<dbReference type="Proteomes" id="UP000291485">
    <property type="component" value="Unassembled WGS sequence"/>
</dbReference>
<evidence type="ECO:0008006" key="3">
    <source>
        <dbReference type="Google" id="ProtNLM"/>
    </source>
</evidence>
<proteinExistence type="predicted"/>
<evidence type="ECO:0000313" key="1">
    <source>
        <dbReference type="EMBL" id="TCD12093.1"/>
    </source>
</evidence>
<sequence>MSLFEETKIPAIHQNDPKVNQATWLTWSKEFLSLNKALRQQQLINGKVTSVKIRAYKAGNYSVNLKNFDKDLLNQLKLYAAELCRFNPNQELIFFTGLINRKISGNLLQFIFATLKEIIVAKHKDKFAALYIPLVSGKKISELPLHSDLFVTDILLNIFEKVKIDGSGHSTFLPLNFFLVQILPQLESMPLSISEKITEILTVVTKKDRYDELVNLLYNEKHPWNEELLTLMETHQQRILFTKGEGYLINDRNWLHGRAATNGGILKKRLHRLAYCSRD</sequence>
<evidence type="ECO:0000313" key="2">
    <source>
        <dbReference type="Proteomes" id="UP000291485"/>
    </source>
</evidence>
<dbReference type="OrthoDB" id="3540068at2"/>
<dbReference type="AlphaFoldDB" id="A0A4R0P5D6"/>
<accession>A0A4R0P5D6</accession>
<reference evidence="1 2" key="1">
    <citation type="submission" date="2019-02" db="EMBL/GenBank/DDBJ databases">
        <title>Pedobacter sp. RP-3-11 sp. nov., isolated from Arctic soil.</title>
        <authorList>
            <person name="Dahal R.H."/>
        </authorList>
    </citation>
    <scope>NUCLEOTIDE SEQUENCE [LARGE SCALE GENOMIC DNA]</scope>
    <source>
        <strain evidence="1 2">RP-3-11</strain>
    </source>
</reference>
<name>A0A4R0P5D6_9SPHI</name>
<gene>
    <name evidence="1" type="ORF">EZ449_03490</name>
</gene>
<protein>
    <recommendedName>
        <fullName evidence="3">Taurine catabolism dioxygenase TauD, TfdA family</fullName>
    </recommendedName>
</protein>
<organism evidence="1 2">
    <name type="scientific">Pedobacter frigidisoli</name>
    <dbReference type="NCBI Taxonomy" id="2530455"/>
    <lineage>
        <taxon>Bacteria</taxon>
        <taxon>Pseudomonadati</taxon>
        <taxon>Bacteroidota</taxon>
        <taxon>Sphingobacteriia</taxon>
        <taxon>Sphingobacteriales</taxon>
        <taxon>Sphingobacteriaceae</taxon>
        <taxon>Pedobacter</taxon>
    </lineage>
</organism>
<dbReference type="RefSeq" id="WP_131556573.1">
    <property type="nucleotide sequence ID" value="NZ_SJSN01000002.1"/>
</dbReference>